<feature type="domain" description="Isopenicillin N synthase-like Fe(2+) 2OG dioxygenase" evidence="1">
    <location>
        <begin position="2"/>
        <end position="63"/>
    </location>
</feature>
<dbReference type="Gene3D" id="2.60.120.330">
    <property type="entry name" value="B-lactam Antibiotic, Isopenicillin N Synthase, Chain"/>
    <property type="match status" value="1"/>
</dbReference>
<comment type="caution">
    <text evidence="2">The sequence shown here is derived from an EMBL/GenBank/DDBJ whole genome shotgun (WGS) entry which is preliminary data.</text>
</comment>
<dbReference type="InterPro" id="IPR044861">
    <property type="entry name" value="IPNS-like_FE2OG_OXY"/>
</dbReference>
<evidence type="ECO:0000313" key="2">
    <source>
        <dbReference type="EMBL" id="KAE8654124.1"/>
    </source>
</evidence>
<gene>
    <name evidence="2" type="ORF">F3Y22_tig00117056pilonHSYRG00935</name>
</gene>
<dbReference type="InterPro" id="IPR027443">
    <property type="entry name" value="IPNS-like_sf"/>
</dbReference>
<evidence type="ECO:0000313" key="3">
    <source>
        <dbReference type="Proteomes" id="UP000436088"/>
    </source>
</evidence>
<dbReference type="AlphaFoldDB" id="A0A6A2XJZ0"/>
<dbReference type="EMBL" id="VEPZ02001788">
    <property type="protein sequence ID" value="KAE8654124.1"/>
    <property type="molecule type" value="Genomic_DNA"/>
</dbReference>
<organism evidence="2 3">
    <name type="scientific">Hibiscus syriacus</name>
    <name type="common">Rose of Sharon</name>
    <dbReference type="NCBI Taxonomy" id="106335"/>
    <lineage>
        <taxon>Eukaryota</taxon>
        <taxon>Viridiplantae</taxon>
        <taxon>Streptophyta</taxon>
        <taxon>Embryophyta</taxon>
        <taxon>Tracheophyta</taxon>
        <taxon>Spermatophyta</taxon>
        <taxon>Magnoliopsida</taxon>
        <taxon>eudicotyledons</taxon>
        <taxon>Gunneridae</taxon>
        <taxon>Pentapetalae</taxon>
        <taxon>rosids</taxon>
        <taxon>malvids</taxon>
        <taxon>Malvales</taxon>
        <taxon>Malvaceae</taxon>
        <taxon>Malvoideae</taxon>
        <taxon>Hibiscus</taxon>
    </lineage>
</organism>
<evidence type="ECO:0000259" key="1">
    <source>
        <dbReference type="Pfam" id="PF03171"/>
    </source>
</evidence>
<reference evidence="2" key="1">
    <citation type="submission" date="2019-09" db="EMBL/GenBank/DDBJ databases">
        <title>Draft genome information of white flower Hibiscus syriacus.</title>
        <authorList>
            <person name="Kim Y.-M."/>
        </authorList>
    </citation>
    <scope>NUCLEOTIDE SEQUENCE [LARGE SCALE GENOMIC DNA]</scope>
    <source>
        <strain evidence="2">YM2019G1</strain>
    </source>
</reference>
<name>A0A6A2XJZ0_HIBSY</name>
<proteinExistence type="predicted"/>
<accession>A0A6A2XJZ0</accession>
<dbReference type="Pfam" id="PF03171">
    <property type="entry name" value="2OG-FeII_Oxy"/>
    <property type="match status" value="1"/>
</dbReference>
<keyword evidence="3" id="KW-1185">Reference proteome</keyword>
<protein>
    <submittedName>
        <fullName evidence="2">Set</fullName>
    </submittedName>
</protein>
<sequence>MVALRYFPATNSYNNGLTQHEDGNCFSFVFQDDAGGLQVRKDGEWIPVIPTKGTLVVNLCDVIQGDKWVEPLPHFTKDMGKSPSNTRLILPLDLKIK</sequence>
<dbReference type="SUPFAM" id="SSF51197">
    <property type="entry name" value="Clavaminate synthase-like"/>
    <property type="match status" value="1"/>
</dbReference>
<dbReference type="Proteomes" id="UP000436088">
    <property type="component" value="Unassembled WGS sequence"/>
</dbReference>